<feature type="transmembrane region" description="Helical" evidence="1">
    <location>
        <begin position="425"/>
        <end position="451"/>
    </location>
</feature>
<sequence length="539" mass="61111">MHVIRQQAAFAEEHGLFKSAFAWDVLRNIVLPDCSRAQECYRSLACVSSVDYFISHSWSCPKWKKILAICHHFNLDSAIVLCSLTCIVNASILLLLTGSFSAVARHYQDWVFFTLFHLPMGVFLVTYCFGHLFWKTTFWFDGACVNQADMLEKAAVLQAIPAFVANSSQMLVLWDDKYFERLWCIYELAVSCKSCTSPREMQFVPVWAPIWSLYSITVMAMVAVSFPQVQMTFLLDWNSQGSLFLSMFNFELEPFWVCAVMALPTTFFCFQKLDGHKLMLDQMASFDLRNAQCTLETDRVVLQRQVVDLFDEALEPPLFVSFGVQDPMPNADSLAMQMEVVDHAVRHVTSYPTPDEVIDQFNAYVRGPLRDRAVSLMGHETDISMKLCIVFNLPLYLLGLVMVWGCYGQRDCEASASHAGYPSVSQYLLCNVTMNFIITPALSTLLFPMALRVNYWVTRAIKGGVWRVVSGSFCTTLVIFVTNCLQSTGASATVVIVNRCSTMWLVSYIGACILVSLLAWFLFKPHKRFVPSQRPLAAW</sequence>
<dbReference type="Proteomes" id="UP001642464">
    <property type="component" value="Unassembled WGS sequence"/>
</dbReference>
<evidence type="ECO:0000313" key="2">
    <source>
        <dbReference type="EMBL" id="CAK8985478.1"/>
    </source>
</evidence>
<keyword evidence="3" id="KW-1185">Reference proteome</keyword>
<accession>A0ABP0H724</accession>
<organism evidence="2 3">
    <name type="scientific">Durusdinium trenchii</name>
    <dbReference type="NCBI Taxonomy" id="1381693"/>
    <lineage>
        <taxon>Eukaryota</taxon>
        <taxon>Sar</taxon>
        <taxon>Alveolata</taxon>
        <taxon>Dinophyceae</taxon>
        <taxon>Suessiales</taxon>
        <taxon>Symbiodiniaceae</taxon>
        <taxon>Durusdinium</taxon>
    </lineage>
</organism>
<feature type="transmembrane region" description="Helical" evidence="1">
    <location>
        <begin position="110"/>
        <end position="134"/>
    </location>
</feature>
<reference evidence="2 3" key="1">
    <citation type="submission" date="2024-02" db="EMBL/GenBank/DDBJ databases">
        <authorList>
            <person name="Chen Y."/>
            <person name="Shah S."/>
            <person name="Dougan E. K."/>
            <person name="Thang M."/>
            <person name="Chan C."/>
        </authorList>
    </citation>
    <scope>NUCLEOTIDE SEQUENCE [LARGE SCALE GENOMIC DNA]</scope>
</reference>
<proteinExistence type="predicted"/>
<feature type="transmembrane region" description="Helical" evidence="1">
    <location>
        <begin position="387"/>
        <end position="405"/>
    </location>
</feature>
<comment type="caution">
    <text evidence="2">The sequence shown here is derived from an EMBL/GenBank/DDBJ whole genome shotgun (WGS) entry which is preliminary data.</text>
</comment>
<name>A0ABP0H724_9DINO</name>
<feature type="transmembrane region" description="Helical" evidence="1">
    <location>
        <begin position="254"/>
        <end position="273"/>
    </location>
</feature>
<protein>
    <submittedName>
        <fullName evidence="2">Uncharacterized protein</fullName>
    </submittedName>
</protein>
<dbReference type="EMBL" id="CAXAMM010000015">
    <property type="protein sequence ID" value="CAK8985478.1"/>
    <property type="molecule type" value="Genomic_DNA"/>
</dbReference>
<keyword evidence="1" id="KW-0472">Membrane</keyword>
<feature type="transmembrane region" description="Helical" evidence="1">
    <location>
        <begin position="502"/>
        <end position="523"/>
    </location>
</feature>
<feature type="transmembrane region" description="Helical" evidence="1">
    <location>
        <begin position="78"/>
        <end position="98"/>
    </location>
</feature>
<feature type="transmembrane region" description="Helical" evidence="1">
    <location>
        <begin position="463"/>
        <end position="482"/>
    </location>
</feature>
<evidence type="ECO:0000313" key="3">
    <source>
        <dbReference type="Proteomes" id="UP001642464"/>
    </source>
</evidence>
<keyword evidence="1" id="KW-1133">Transmembrane helix</keyword>
<keyword evidence="1" id="KW-0812">Transmembrane</keyword>
<evidence type="ECO:0000256" key="1">
    <source>
        <dbReference type="SAM" id="Phobius"/>
    </source>
</evidence>
<feature type="transmembrane region" description="Helical" evidence="1">
    <location>
        <begin position="206"/>
        <end position="226"/>
    </location>
</feature>
<gene>
    <name evidence="2" type="ORF">SCF082_LOCUS168</name>
</gene>